<keyword evidence="1" id="KW-0175">Coiled coil</keyword>
<name>A0ABP1RHV0_9HEXA</name>
<dbReference type="EMBL" id="CAXLJM020000075">
    <property type="protein sequence ID" value="CAL8128586.1"/>
    <property type="molecule type" value="Genomic_DNA"/>
</dbReference>
<protein>
    <recommendedName>
        <fullName evidence="5">DUF4201 domain-containing protein</fullName>
    </recommendedName>
</protein>
<feature type="region of interest" description="Disordered" evidence="2">
    <location>
        <begin position="434"/>
        <end position="456"/>
    </location>
</feature>
<dbReference type="Proteomes" id="UP001642540">
    <property type="component" value="Unassembled WGS sequence"/>
</dbReference>
<evidence type="ECO:0000256" key="2">
    <source>
        <dbReference type="SAM" id="MobiDB-lite"/>
    </source>
</evidence>
<feature type="compositionally biased region" description="Low complexity" evidence="2">
    <location>
        <begin position="13"/>
        <end position="22"/>
    </location>
</feature>
<keyword evidence="4" id="KW-1185">Reference proteome</keyword>
<evidence type="ECO:0000313" key="3">
    <source>
        <dbReference type="EMBL" id="CAL8128586.1"/>
    </source>
</evidence>
<comment type="caution">
    <text evidence="3">The sequence shown here is derived from an EMBL/GenBank/DDBJ whole genome shotgun (WGS) entry which is preliminary data.</text>
</comment>
<evidence type="ECO:0008006" key="5">
    <source>
        <dbReference type="Google" id="ProtNLM"/>
    </source>
</evidence>
<feature type="region of interest" description="Disordered" evidence="2">
    <location>
        <begin position="1"/>
        <end position="62"/>
    </location>
</feature>
<feature type="coiled-coil region" evidence="1">
    <location>
        <begin position="170"/>
        <end position="278"/>
    </location>
</feature>
<accession>A0ABP1RHV0</accession>
<feature type="compositionally biased region" description="Low complexity" evidence="2">
    <location>
        <begin position="50"/>
        <end position="62"/>
    </location>
</feature>
<reference evidence="3 4" key="1">
    <citation type="submission" date="2024-08" db="EMBL/GenBank/DDBJ databases">
        <authorList>
            <person name="Cucini C."/>
            <person name="Frati F."/>
        </authorList>
    </citation>
    <scope>NUCLEOTIDE SEQUENCE [LARGE SCALE GENOMIC DNA]</scope>
</reference>
<evidence type="ECO:0000313" key="4">
    <source>
        <dbReference type="Proteomes" id="UP001642540"/>
    </source>
</evidence>
<organism evidence="3 4">
    <name type="scientific">Orchesella dallaii</name>
    <dbReference type="NCBI Taxonomy" id="48710"/>
    <lineage>
        <taxon>Eukaryota</taxon>
        <taxon>Metazoa</taxon>
        <taxon>Ecdysozoa</taxon>
        <taxon>Arthropoda</taxon>
        <taxon>Hexapoda</taxon>
        <taxon>Collembola</taxon>
        <taxon>Entomobryomorpha</taxon>
        <taxon>Entomobryoidea</taxon>
        <taxon>Orchesellidae</taxon>
        <taxon>Orchesellinae</taxon>
        <taxon>Orchesella</taxon>
    </lineage>
</organism>
<sequence>MEIEEHDYPSQPPQSQEQQQIPLLLAIYPLQPPPQHQSQLPQQPNIPNSQHPQQQLHQPLQESVNETTTIIKITTTTSSTNQELKPKDAALKTLQEKETSHNSQLNFDERQHYEAMKKEIAGKLYFLDQLLDKEAEDPNQTFIDKATKYTIIEKAWKTLPKIQSNFLKKKTELEMMNLGLQQIVKNLEEDRNGAQFANNFVIEQLQKKVIDAELQTEVLTARLQTCSNEKFRLESENRRLNVKIVRLEGRLDTADTRNRRLTKEVRSLERDKKGLQIQKSDFQSLSIKLQPLAKQMTTFVFDKEKLIQQRDKYLQENVKLKSSVNSLRGRCNELINSERNLTQKAEQDKIPIETLEKKLKENLTQKHEQSTQKYDAELGTKFQTVQLECGITQPITRTTSQTQSIAKSMYYVLEEDKVLVSVIPATVAVKKNARKLESQGNQSMSKRRNQTKERTI</sequence>
<evidence type="ECO:0000256" key="1">
    <source>
        <dbReference type="SAM" id="Coils"/>
    </source>
</evidence>
<gene>
    <name evidence="3" type="ORF">ODALV1_LOCUS22353</name>
</gene>
<proteinExistence type="predicted"/>